<proteinExistence type="predicted"/>
<accession>A0A2R6XYB3</accession>
<evidence type="ECO:0000256" key="1">
    <source>
        <dbReference type="SAM" id="Phobius"/>
    </source>
</evidence>
<name>A0A2R6XYB3_9BACL</name>
<keyword evidence="1" id="KW-0812">Transmembrane</keyword>
<protein>
    <submittedName>
        <fullName evidence="2">Uncharacterized protein</fullName>
    </submittedName>
</protein>
<dbReference type="EMBL" id="PEBX01000118">
    <property type="protein sequence ID" value="PTQ55421.1"/>
    <property type="molecule type" value="Genomic_DNA"/>
</dbReference>
<comment type="caution">
    <text evidence="2">The sequence shown here is derived from an EMBL/GenBank/DDBJ whole genome shotgun (WGS) entry which is preliminary data.</text>
</comment>
<dbReference type="AlphaFoldDB" id="A0A2R6XYB3"/>
<keyword evidence="1" id="KW-0472">Membrane</keyword>
<keyword evidence="1" id="KW-1133">Transmembrane helix</keyword>
<evidence type="ECO:0000313" key="3">
    <source>
        <dbReference type="Proteomes" id="UP000244338"/>
    </source>
</evidence>
<sequence length="47" mass="5658">MYATLFLPGTFYMILRYFKIFILFFYRSFIMLSLGMVVSSIVRVFIT</sequence>
<organism evidence="2 3">
    <name type="scientific">Candidatus Carbonibacillus altaicus</name>
    <dbReference type="NCBI Taxonomy" id="2163959"/>
    <lineage>
        <taxon>Bacteria</taxon>
        <taxon>Bacillati</taxon>
        <taxon>Bacillota</taxon>
        <taxon>Bacilli</taxon>
        <taxon>Bacillales</taxon>
        <taxon>Candidatus Carbonibacillus</taxon>
    </lineage>
</organism>
<reference evidence="3" key="1">
    <citation type="journal article" date="2018" name="Sci. Rep.">
        <title>Lignite coal burning seam in the remote Altai Mountains harbors a hydrogen-driven thermophilic microbial community.</title>
        <authorList>
            <person name="Kadnikov V.V."/>
            <person name="Mardanov A.V."/>
            <person name="Ivasenko D.A."/>
            <person name="Antsiferov D.V."/>
            <person name="Beletsky A.V."/>
            <person name="Karnachuk O.V."/>
            <person name="Ravin N.V."/>
        </authorList>
    </citation>
    <scope>NUCLEOTIDE SEQUENCE [LARGE SCALE GENOMIC DNA]</scope>
</reference>
<gene>
    <name evidence="2" type="ORF">BSOLF_2130</name>
</gene>
<feature type="transmembrane region" description="Helical" evidence="1">
    <location>
        <begin position="20"/>
        <end position="46"/>
    </location>
</feature>
<dbReference type="Proteomes" id="UP000244338">
    <property type="component" value="Unassembled WGS sequence"/>
</dbReference>
<evidence type="ECO:0000313" key="2">
    <source>
        <dbReference type="EMBL" id="PTQ55421.1"/>
    </source>
</evidence>